<comment type="caution">
    <text evidence="2">The sequence shown here is derived from an EMBL/GenBank/DDBJ whole genome shotgun (WGS) entry which is preliminary data.</text>
</comment>
<proteinExistence type="predicted"/>
<name>A0AA40CCB7_9PEZI</name>
<organism evidence="2 3">
    <name type="scientific">Immersiella caudata</name>
    <dbReference type="NCBI Taxonomy" id="314043"/>
    <lineage>
        <taxon>Eukaryota</taxon>
        <taxon>Fungi</taxon>
        <taxon>Dikarya</taxon>
        <taxon>Ascomycota</taxon>
        <taxon>Pezizomycotina</taxon>
        <taxon>Sordariomycetes</taxon>
        <taxon>Sordariomycetidae</taxon>
        <taxon>Sordariales</taxon>
        <taxon>Lasiosphaeriaceae</taxon>
        <taxon>Immersiella</taxon>
    </lineage>
</organism>
<accession>A0AA40CCB7</accession>
<evidence type="ECO:0000256" key="1">
    <source>
        <dbReference type="SAM" id="SignalP"/>
    </source>
</evidence>
<sequence length="95" mass="10401">MSRARIVPALFHNLLASFFFGHQVLCSILCPDDLERCKLPPSIAVAIWDADLEMSRTAALDPIKCKISLCSGTVAGLYGDQASCVCTRFRRCVPV</sequence>
<protein>
    <recommendedName>
        <fullName evidence="4">Secreted protein</fullName>
    </recommendedName>
</protein>
<reference evidence="2" key="1">
    <citation type="submission" date="2023-06" db="EMBL/GenBank/DDBJ databases">
        <title>Genome-scale phylogeny and comparative genomics of the fungal order Sordariales.</title>
        <authorList>
            <consortium name="Lawrence Berkeley National Laboratory"/>
            <person name="Hensen N."/>
            <person name="Bonometti L."/>
            <person name="Westerberg I."/>
            <person name="Brannstrom I.O."/>
            <person name="Guillou S."/>
            <person name="Cros-Aarteil S."/>
            <person name="Calhoun S."/>
            <person name="Haridas S."/>
            <person name="Kuo A."/>
            <person name="Mondo S."/>
            <person name="Pangilinan J."/>
            <person name="Riley R."/>
            <person name="Labutti K."/>
            <person name="Andreopoulos B."/>
            <person name="Lipzen A."/>
            <person name="Chen C."/>
            <person name="Yanf M."/>
            <person name="Daum C."/>
            <person name="Ng V."/>
            <person name="Clum A."/>
            <person name="Steindorff A."/>
            <person name="Ohm R."/>
            <person name="Martin F."/>
            <person name="Silar P."/>
            <person name="Natvig D."/>
            <person name="Lalanne C."/>
            <person name="Gautier V."/>
            <person name="Ament-Velasquez S.L."/>
            <person name="Kruys A."/>
            <person name="Hutchinson M.I."/>
            <person name="Powell A.J."/>
            <person name="Barry K."/>
            <person name="Miller A.N."/>
            <person name="Grigoriev I.V."/>
            <person name="Debuchy R."/>
            <person name="Gladieux P."/>
            <person name="Thoren M.H."/>
            <person name="Johannesson H."/>
        </authorList>
    </citation>
    <scope>NUCLEOTIDE SEQUENCE</scope>
    <source>
        <strain evidence="2">CBS 606.72</strain>
    </source>
</reference>
<keyword evidence="1" id="KW-0732">Signal</keyword>
<dbReference type="AlphaFoldDB" id="A0AA40CCB7"/>
<keyword evidence="3" id="KW-1185">Reference proteome</keyword>
<feature type="chain" id="PRO_5041292148" description="Secreted protein" evidence="1">
    <location>
        <begin position="27"/>
        <end position="95"/>
    </location>
</feature>
<evidence type="ECO:0000313" key="3">
    <source>
        <dbReference type="Proteomes" id="UP001175000"/>
    </source>
</evidence>
<gene>
    <name evidence="2" type="ORF">B0T14DRAFT_503822</name>
</gene>
<dbReference type="Proteomes" id="UP001175000">
    <property type="component" value="Unassembled WGS sequence"/>
</dbReference>
<evidence type="ECO:0000313" key="2">
    <source>
        <dbReference type="EMBL" id="KAK0632299.1"/>
    </source>
</evidence>
<evidence type="ECO:0008006" key="4">
    <source>
        <dbReference type="Google" id="ProtNLM"/>
    </source>
</evidence>
<dbReference type="EMBL" id="JAULSU010000001">
    <property type="protein sequence ID" value="KAK0632299.1"/>
    <property type="molecule type" value="Genomic_DNA"/>
</dbReference>
<feature type="signal peptide" evidence="1">
    <location>
        <begin position="1"/>
        <end position="26"/>
    </location>
</feature>